<keyword evidence="1" id="KW-1133">Transmembrane helix</keyword>
<sequence length="155" mass="16443">MRGPKTVKVAVRHVSGDVGRRRTRAVTWAARDFRLVRPAEGRDRVELECPVCAVSVLAEVSDHARTRRVRNAWAAASVVSLLVSVVALGYALHEGGGVLPGGQSPPVLFPAGVIVAVAGLVMTATAWARGRRHIGVTLLDAPGPRRGHRIVAVRG</sequence>
<dbReference type="RefSeq" id="WP_369223378.1">
    <property type="nucleotide sequence ID" value="NZ_CP163441.1"/>
</dbReference>
<evidence type="ECO:0000313" key="2">
    <source>
        <dbReference type="EMBL" id="XDQ44474.1"/>
    </source>
</evidence>
<gene>
    <name evidence="2" type="ORF">AB5J52_20635</name>
</gene>
<protein>
    <submittedName>
        <fullName evidence="2">Uncharacterized protein</fullName>
    </submittedName>
</protein>
<organism evidence="2">
    <name type="scientific">Streptomyces sp. R39</name>
    <dbReference type="NCBI Taxonomy" id="3238631"/>
    <lineage>
        <taxon>Bacteria</taxon>
        <taxon>Bacillati</taxon>
        <taxon>Actinomycetota</taxon>
        <taxon>Actinomycetes</taxon>
        <taxon>Kitasatosporales</taxon>
        <taxon>Streptomycetaceae</taxon>
        <taxon>Streptomyces</taxon>
    </lineage>
</organism>
<dbReference type="EMBL" id="CP163441">
    <property type="protein sequence ID" value="XDQ44474.1"/>
    <property type="molecule type" value="Genomic_DNA"/>
</dbReference>
<proteinExistence type="predicted"/>
<keyword evidence="1" id="KW-0472">Membrane</keyword>
<dbReference type="AlphaFoldDB" id="A0AB39QPT7"/>
<accession>A0AB39QPT7</accession>
<reference evidence="2" key="1">
    <citation type="submission" date="2024-07" db="EMBL/GenBank/DDBJ databases">
        <authorList>
            <person name="Yu S.T."/>
        </authorList>
    </citation>
    <scope>NUCLEOTIDE SEQUENCE</scope>
    <source>
        <strain evidence="2">R39</strain>
    </source>
</reference>
<feature type="transmembrane region" description="Helical" evidence="1">
    <location>
        <begin position="107"/>
        <end position="128"/>
    </location>
</feature>
<feature type="transmembrane region" description="Helical" evidence="1">
    <location>
        <begin position="72"/>
        <end position="92"/>
    </location>
</feature>
<evidence type="ECO:0000256" key="1">
    <source>
        <dbReference type="SAM" id="Phobius"/>
    </source>
</evidence>
<keyword evidence="1" id="KW-0812">Transmembrane</keyword>
<name>A0AB39QPT7_9ACTN</name>